<evidence type="ECO:0000256" key="1">
    <source>
        <dbReference type="SAM" id="MobiDB-lite"/>
    </source>
</evidence>
<accession>A0A1F5S8P5</accession>
<feature type="region of interest" description="Disordered" evidence="1">
    <location>
        <begin position="118"/>
        <end position="137"/>
    </location>
</feature>
<protein>
    <submittedName>
        <fullName evidence="2">Uncharacterized protein</fullName>
    </submittedName>
</protein>
<gene>
    <name evidence="2" type="ORF">A3D45_03275</name>
</gene>
<sequence length="159" mass="17804">MKTQQQTTKKAESEQIMAEDKGKPEAKEPKNDTPPPPRPVRLQVISSGQQGQYTFDIQAMSDQGRGIKAKVLVIEGTHKRSVNETDENGFIEGYKAQPFKDEEQEFSFSVIGSDLREEVTLDGPEQPKPPPRKKIKPIAGGFWANFKHAIAENRKNKGN</sequence>
<comment type="caution">
    <text evidence="2">The sequence shown here is derived from an EMBL/GenBank/DDBJ whole genome shotgun (WGS) entry which is preliminary data.</text>
</comment>
<dbReference type="AlphaFoldDB" id="A0A1F5S8P5"/>
<evidence type="ECO:0000313" key="3">
    <source>
        <dbReference type="Proteomes" id="UP000176877"/>
    </source>
</evidence>
<feature type="region of interest" description="Disordered" evidence="1">
    <location>
        <begin position="1"/>
        <end position="42"/>
    </location>
</feature>
<evidence type="ECO:0000313" key="2">
    <source>
        <dbReference type="EMBL" id="OGF23090.1"/>
    </source>
</evidence>
<name>A0A1F5S8P5_9BACT</name>
<feature type="compositionally biased region" description="Basic and acidic residues" evidence="1">
    <location>
        <begin position="9"/>
        <end position="31"/>
    </location>
</feature>
<proteinExistence type="predicted"/>
<reference evidence="2 3" key="1">
    <citation type="journal article" date="2016" name="Nat. Commun.">
        <title>Thousands of microbial genomes shed light on interconnected biogeochemical processes in an aquifer system.</title>
        <authorList>
            <person name="Anantharaman K."/>
            <person name="Brown C.T."/>
            <person name="Hug L.A."/>
            <person name="Sharon I."/>
            <person name="Castelle C.J."/>
            <person name="Probst A.J."/>
            <person name="Thomas B.C."/>
            <person name="Singh A."/>
            <person name="Wilkins M.J."/>
            <person name="Karaoz U."/>
            <person name="Brodie E.L."/>
            <person name="Williams K.H."/>
            <person name="Hubbard S.S."/>
            <person name="Banfield J.F."/>
        </authorList>
    </citation>
    <scope>NUCLEOTIDE SEQUENCE [LARGE SCALE GENOMIC DNA]</scope>
</reference>
<dbReference type="Proteomes" id="UP000176877">
    <property type="component" value="Unassembled WGS sequence"/>
</dbReference>
<dbReference type="EMBL" id="MFFT01000027">
    <property type="protein sequence ID" value="OGF23090.1"/>
    <property type="molecule type" value="Genomic_DNA"/>
</dbReference>
<organism evidence="2 3">
    <name type="scientific">Candidatus Falkowbacteria bacterium RIFCSPHIGHO2_02_FULL_42_9</name>
    <dbReference type="NCBI Taxonomy" id="1797986"/>
    <lineage>
        <taxon>Bacteria</taxon>
        <taxon>Candidatus Falkowiibacteriota</taxon>
    </lineage>
</organism>